<feature type="signal peptide" evidence="1">
    <location>
        <begin position="1"/>
        <end position="27"/>
    </location>
</feature>
<dbReference type="Pfam" id="PF09539">
    <property type="entry name" value="DUF2385"/>
    <property type="match status" value="1"/>
</dbReference>
<dbReference type="AlphaFoldDB" id="A0A939J940"/>
<evidence type="ECO:0000313" key="2">
    <source>
        <dbReference type="EMBL" id="MBO0345504.1"/>
    </source>
</evidence>
<sequence>MRHCFFPLLFCLTLGIGLLTLPDASRAQTTEDTVPYDDELMRLAEVMGALHSLQPMCGPDEAPTWRDRMIALLDVETEPGNRRRRYIEHFNQGYRGFSSTYRTCTPAARLAMKQYVSEGQTLIRNVTGRFSR</sequence>
<dbReference type="NCBIfam" id="TIGR02301">
    <property type="entry name" value="TIGR02301 family protein"/>
    <property type="match status" value="1"/>
</dbReference>
<keyword evidence="3" id="KW-1185">Reference proteome</keyword>
<evidence type="ECO:0000256" key="1">
    <source>
        <dbReference type="SAM" id="SignalP"/>
    </source>
</evidence>
<protein>
    <submittedName>
        <fullName evidence="2">TIGR02301 family protein</fullName>
    </submittedName>
</protein>
<feature type="chain" id="PRO_5036821420" evidence="1">
    <location>
        <begin position="28"/>
        <end position="132"/>
    </location>
</feature>
<gene>
    <name evidence="2" type="ORF">J0X15_09755</name>
</gene>
<dbReference type="Proteomes" id="UP000664779">
    <property type="component" value="Unassembled WGS sequence"/>
</dbReference>
<keyword evidence="1" id="KW-0732">Signal</keyword>
<proteinExistence type="predicted"/>
<dbReference type="EMBL" id="JAFLNF010000003">
    <property type="protein sequence ID" value="MBO0345504.1"/>
    <property type="molecule type" value="Genomic_DNA"/>
</dbReference>
<evidence type="ECO:0000313" key="3">
    <source>
        <dbReference type="Proteomes" id="UP000664779"/>
    </source>
</evidence>
<reference evidence="2" key="1">
    <citation type="submission" date="2021-03" db="EMBL/GenBank/DDBJ databases">
        <title>Roseibium sp. CAU 1637 isolated from Incheon.</title>
        <authorList>
            <person name="Kim W."/>
        </authorList>
    </citation>
    <scope>NUCLEOTIDE SEQUENCE</scope>
    <source>
        <strain evidence="2">CAU 1637</strain>
    </source>
</reference>
<dbReference type="InterPro" id="IPR012645">
    <property type="entry name" value="CHP02301"/>
</dbReference>
<accession>A0A939J940</accession>
<organism evidence="2 3">
    <name type="scientific">Roseibium limicola</name>
    <dbReference type="NCBI Taxonomy" id="2816037"/>
    <lineage>
        <taxon>Bacteria</taxon>
        <taxon>Pseudomonadati</taxon>
        <taxon>Pseudomonadota</taxon>
        <taxon>Alphaproteobacteria</taxon>
        <taxon>Hyphomicrobiales</taxon>
        <taxon>Stappiaceae</taxon>
        <taxon>Roseibium</taxon>
    </lineage>
</organism>
<name>A0A939J940_9HYPH</name>
<comment type="caution">
    <text evidence="2">The sequence shown here is derived from an EMBL/GenBank/DDBJ whole genome shotgun (WGS) entry which is preliminary data.</text>
</comment>
<dbReference type="RefSeq" id="WP_206940127.1">
    <property type="nucleotide sequence ID" value="NZ_JAFLNF010000003.1"/>
</dbReference>